<reference evidence="1" key="1">
    <citation type="submission" date="2022-06" db="EMBL/GenBank/DDBJ databases">
        <title>Solitalea sp. MAHUQ-68 isolated from rhizospheric soil.</title>
        <authorList>
            <person name="Huq M.A."/>
        </authorList>
    </citation>
    <scope>NUCLEOTIDE SEQUENCE</scope>
    <source>
        <strain evidence="1">MAHUQ-68</strain>
    </source>
</reference>
<dbReference type="AlphaFoldDB" id="A0A9X2FCC3"/>
<dbReference type="RefSeq" id="WP_252589326.1">
    <property type="nucleotide sequence ID" value="NZ_JAMWYS010000053.1"/>
</dbReference>
<proteinExistence type="predicted"/>
<protein>
    <recommendedName>
        <fullName evidence="3">Transposase</fullName>
    </recommendedName>
</protein>
<keyword evidence="2" id="KW-1185">Reference proteome</keyword>
<gene>
    <name evidence="1" type="ORF">NF867_15660</name>
</gene>
<comment type="caution">
    <text evidence="1">The sequence shown here is derived from an EMBL/GenBank/DDBJ whole genome shotgun (WGS) entry which is preliminary data.</text>
</comment>
<evidence type="ECO:0008006" key="3">
    <source>
        <dbReference type="Google" id="ProtNLM"/>
    </source>
</evidence>
<dbReference type="Proteomes" id="UP001155182">
    <property type="component" value="Unassembled WGS sequence"/>
</dbReference>
<accession>A0A9X2FCC3</accession>
<evidence type="ECO:0000313" key="2">
    <source>
        <dbReference type="Proteomes" id="UP001155182"/>
    </source>
</evidence>
<evidence type="ECO:0000313" key="1">
    <source>
        <dbReference type="EMBL" id="MCO4294298.1"/>
    </source>
</evidence>
<organism evidence="1 2">
    <name type="scientific">Solitalea agri</name>
    <dbReference type="NCBI Taxonomy" id="2953739"/>
    <lineage>
        <taxon>Bacteria</taxon>
        <taxon>Pseudomonadati</taxon>
        <taxon>Bacteroidota</taxon>
        <taxon>Sphingobacteriia</taxon>
        <taxon>Sphingobacteriales</taxon>
        <taxon>Sphingobacteriaceae</taxon>
        <taxon>Solitalea</taxon>
    </lineage>
</organism>
<sequence>MTSAVINYINNQEEHHSKKSFKEEYIEMLEKYKIDYDAKYLFEWIK</sequence>
<name>A0A9X2FCC3_9SPHI</name>
<dbReference type="EMBL" id="JAMWYS010000053">
    <property type="protein sequence ID" value="MCO4294298.1"/>
    <property type="molecule type" value="Genomic_DNA"/>
</dbReference>